<name>S4PVI1_9NEOP</name>
<reference evidence="1" key="2">
    <citation type="submission" date="2013-05" db="EMBL/GenBank/DDBJ databases">
        <authorList>
            <person name="Carter J.-M."/>
            <person name="Baker S.C."/>
            <person name="Pink R."/>
            <person name="Carter D.R.F."/>
            <person name="Collins A."/>
            <person name="Tomlin J."/>
            <person name="Gibbs M."/>
            <person name="Breuker C.J."/>
        </authorList>
    </citation>
    <scope>NUCLEOTIDE SEQUENCE</scope>
    <source>
        <tissue evidence="1">Ovary</tissue>
    </source>
</reference>
<proteinExistence type="predicted"/>
<reference evidence="1" key="1">
    <citation type="journal article" date="2013" name="BMC Genomics">
        <title>Unscrambling butterfly oogenesis.</title>
        <authorList>
            <person name="Carter J.M."/>
            <person name="Baker S.C."/>
            <person name="Pink R."/>
            <person name="Carter D.R."/>
            <person name="Collins A."/>
            <person name="Tomlin J."/>
            <person name="Gibbs M."/>
            <person name="Breuker C.J."/>
        </authorList>
    </citation>
    <scope>NUCLEOTIDE SEQUENCE</scope>
    <source>
        <tissue evidence="1">Ovary</tissue>
    </source>
</reference>
<accession>S4PVI1</accession>
<dbReference type="EMBL" id="GAIX01008498">
    <property type="protein sequence ID" value="JAA84062.1"/>
    <property type="molecule type" value="Transcribed_RNA"/>
</dbReference>
<dbReference type="AlphaFoldDB" id="S4PVI1"/>
<protein>
    <submittedName>
        <fullName evidence="1">Uncharacterized protein</fullName>
    </submittedName>
</protein>
<evidence type="ECO:0000313" key="1">
    <source>
        <dbReference type="EMBL" id="JAA84062.1"/>
    </source>
</evidence>
<feature type="non-terminal residue" evidence="1">
    <location>
        <position position="77"/>
    </location>
</feature>
<organism evidence="1">
    <name type="scientific">Pararge aegeria</name>
    <name type="common">speckled wood butterfly</name>
    <dbReference type="NCBI Taxonomy" id="116150"/>
    <lineage>
        <taxon>Eukaryota</taxon>
        <taxon>Metazoa</taxon>
        <taxon>Ecdysozoa</taxon>
        <taxon>Arthropoda</taxon>
        <taxon>Hexapoda</taxon>
        <taxon>Insecta</taxon>
        <taxon>Pterygota</taxon>
        <taxon>Neoptera</taxon>
        <taxon>Endopterygota</taxon>
        <taxon>Lepidoptera</taxon>
        <taxon>Glossata</taxon>
        <taxon>Ditrysia</taxon>
        <taxon>Papilionoidea</taxon>
        <taxon>Nymphalidae</taxon>
        <taxon>Satyrinae</taxon>
        <taxon>Satyrini</taxon>
        <taxon>Parargina</taxon>
        <taxon>Pararge</taxon>
    </lineage>
</organism>
<sequence length="77" mass="8522">MTTSSCLASTLLGIVLLYISLRNFHTPVSFCLFKFSQREDLPIIITLGTGLLDTEDGNSSTGRYCPHYITFPLVASY</sequence>